<evidence type="ECO:0000256" key="2">
    <source>
        <dbReference type="SAM" id="Phobius"/>
    </source>
</evidence>
<reference evidence="3" key="1">
    <citation type="journal article" date="2020" name="Biotechnol. Biofuels">
        <title>New insights from the biogas microbiome by comprehensive genome-resolved metagenomics of nearly 1600 species originating from multiple anaerobic digesters.</title>
        <authorList>
            <person name="Campanaro S."/>
            <person name="Treu L."/>
            <person name="Rodriguez-R L.M."/>
            <person name="Kovalovszki A."/>
            <person name="Ziels R.M."/>
            <person name="Maus I."/>
            <person name="Zhu X."/>
            <person name="Kougias P.G."/>
            <person name="Basile A."/>
            <person name="Luo G."/>
            <person name="Schluter A."/>
            <person name="Konstantinidis K.T."/>
            <person name="Angelidaki I."/>
        </authorList>
    </citation>
    <scope>NUCLEOTIDE SEQUENCE</scope>
    <source>
        <strain evidence="3">AS01afH2WH_6</strain>
    </source>
</reference>
<proteinExistence type="predicted"/>
<organism evidence="3 4">
    <name type="scientific">Bifidobacterium crudilactis</name>
    <dbReference type="NCBI Taxonomy" id="327277"/>
    <lineage>
        <taxon>Bacteria</taxon>
        <taxon>Bacillati</taxon>
        <taxon>Actinomycetota</taxon>
        <taxon>Actinomycetes</taxon>
        <taxon>Bifidobacteriales</taxon>
        <taxon>Bifidobacteriaceae</taxon>
        <taxon>Bifidobacterium</taxon>
    </lineage>
</organism>
<evidence type="ECO:0000313" key="3">
    <source>
        <dbReference type="EMBL" id="NLT80376.1"/>
    </source>
</evidence>
<accession>A0A971IDR6</accession>
<keyword evidence="2" id="KW-0812">Transmembrane</keyword>
<name>A0A971IDR6_9BIFI</name>
<protein>
    <submittedName>
        <fullName evidence="3">Uncharacterized protein</fullName>
    </submittedName>
</protein>
<comment type="caution">
    <text evidence="3">The sequence shown here is derived from an EMBL/GenBank/DDBJ whole genome shotgun (WGS) entry which is preliminary data.</text>
</comment>
<gene>
    <name evidence="3" type="ORF">GXW98_08875</name>
</gene>
<feature type="region of interest" description="Disordered" evidence="1">
    <location>
        <begin position="38"/>
        <end position="116"/>
    </location>
</feature>
<evidence type="ECO:0000256" key="1">
    <source>
        <dbReference type="SAM" id="MobiDB-lite"/>
    </source>
</evidence>
<keyword evidence="2" id="KW-0472">Membrane</keyword>
<feature type="compositionally biased region" description="Polar residues" evidence="1">
    <location>
        <begin position="105"/>
        <end position="116"/>
    </location>
</feature>
<dbReference type="Proteomes" id="UP000767327">
    <property type="component" value="Unassembled WGS sequence"/>
</dbReference>
<keyword evidence="2" id="KW-1133">Transmembrane helix</keyword>
<reference evidence="3" key="2">
    <citation type="submission" date="2020-01" db="EMBL/GenBank/DDBJ databases">
        <authorList>
            <person name="Campanaro S."/>
        </authorList>
    </citation>
    <scope>NUCLEOTIDE SEQUENCE</scope>
    <source>
        <strain evidence="3">AS01afH2WH_6</strain>
    </source>
</reference>
<feature type="compositionally biased region" description="Low complexity" evidence="1">
    <location>
        <begin position="38"/>
        <end position="90"/>
    </location>
</feature>
<evidence type="ECO:0000313" key="4">
    <source>
        <dbReference type="Proteomes" id="UP000767327"/>
    </source>
</evidence>
<sequence length="216" mass="21449">MNKRQRMWVMGVTAVIAVISIIGLIWWAEASWVSSRASNEASSTSTSSSAKDSTTGGGTSSDSSGSGTGTASAESTAASGRSSQGSGSSGNATDANDPGDGVARDSSSVVNSTNPDNGKIVAQVQLTWWDAGSSGISANGAVNNVVENSGSCTLSATRGTVTRSVSAQAIANATTTACGELRIPGNELSAGDWTLTLSYGSTTATGQSSAQTVHIA</sequence>
<dbReference type="EMBL" id="JAAXZR010000027">
    <property type="protein sequence ID" value="NLT80376.1"/>
    <property type="molecule type" value="Genomic_DNA"/>
</dbReference>
<dbReference type="AlphaFoldDB" id="A0A971IDR6"/>
<dbReference type="RefSeq" id="WP_273174534.1">
    <property type="nucleotide sequence ID" value="NZ_JAAXZR010000027.1"/>
</dbReference>
<feature type="transmembrane region" description="Helical" evidence="2">
    <location>
        <begin position="7"/>
        <end position="28"/>
    </location>
</feature>